<dbReference type="eggNOG" id="COG1674">
    <property type="taxonomic scope" value="Bacteria"/>
</dbReference>
<reference evidence="6" key="1">
    <citation type="journal article" date="2015" name="PeerJ">
        <title>First genomic representation of candidate bacterial phylum KSB3 points to enhanced environmental sensing as a trigger of wastewater bulking.</title>
        <authorList>
            <person name="Sekiguchi Y."/>
            <person name="Ohashi A."/>
            <person name="Parks D.H."/>
            <person name="Yamauchi T."/>
            <person name="Tyson G.W."/>
            <person name="Hugenholtz P."/>
        </authorList>
    </citation>
    <scope>NUCLEOTIDE SEQUENCE [LARGE SCALE GENOMIC DNA]</scope>
</reference>
<dbReference type="InterPro" id="IPR027417">
    <property type="entry name" value="P-loop_NTPase"/>
</dbReference>
<dbReference type="PANTHER" id="PTHR22683">
    <property type="entry name" value="SPORULATION PROTEIN RELATED"/>
    <property type="match status" value="1"/>
</dbReference>
<dbReference type="GO" id="GO:0003677">
    <property type="term" value="F:DNA binding"/>
    <property type="evidence" value="ECO:0007669"/>
    <property type="project" value="InterPro"/>
</dbReference>
<dbReference type="Pfam" id="PF01580">
    <property type="entry name" value="FtsK_SpoIIIE"/>
    <property type="match status" value="1"/>
</dbReference>
<dbReference type="EMBL" id="DF820470">
    <property type="protein sequence ID" value="GAK59602.1"/>
    <property type="molecule type" value="Genomic_DNA"/>
</dbReference>
<dbReference type="PANTHER" id="PTHR22683:SF41">
    <property type="entry name" value="DNA TRANSLOCASE FTSK"/>
    <property type="match status" value="1"/>
</dbReference>
<keyword evidence="6" id="KW-0131">Cell cycle</keyword>
<dbReference type="SUPFAM" id="SSF52540">
    <property type="entry name" value="P-loop containing nucleoside triphosphate hydrolases"/>
    <property type="match status" value="1"/>
</dbReference>
<sequence length="1094" mass="124887">MNFQERQIQEYTELSTEYGLLRDKIAKLRRGLILETDIAAQFKIEKNIEELEKERKQIEKKLESFEKNGVNSSNSETSEQHKSVMQNDGNSFNVCTNNQKESANYLFREALNYLLSKDYEKSVLTIESVLDQYPDYPGAKELLEEAKENLSTQQKTHIVEEKLEILSQTLQDAQYWHFASLKKARHEFDKRIEDIEKTYTQKIATTKQEFDQSLTKIEQEIKQLNFSSFNAIPWDNSTWNNWTPNFLSSNLSFLCFGKLKEFDQPVSFSVPALFRLQRHSPILFKTYGTTKKLVVATIQSLLLRLLTNITPGRLRFTFIDPVGLGQNIAPFMHLADYDETLINYRAWSEKAHIEKVLVELTEHMENIIQKYLRNTYSTIEEYNEQAGEVVEPYRFLVVIDFPINFTEDAAKRLISISQNGSRCGVYTIILYDTTQSLPFGFNVTDIEQSAIIISLNNEERFIWEDSDFKECQLELEKPPDEKLFNRIIHQVGQMALENSKIEVPFEKLLEKANLISNNWWNGSTIDGIRVPLGPIGATKVQYLDIGKGTAQHALIVGKTGSGKSTLLHVLISTLVLNYSPDEIELYLIDFKKGVEFKIYATLQLPHARVIAIESEREFGLSVLEGLDAELKRRGDICRKVAVDGLKAFRKKMNQKMPRILLLVDEFQEFFTTDDGLASKASQILDRLVRQGRAFGIHVLLGSQTLAGMYTLARSTIDQMAIRIALQCSDADSRLILSDDNPAARLLSRPGEAIYNAANGLIEGNNPFQVAWLPEDKQEYYLSHVKKLAKEVNKWPPTNLIVFEGNAPADAAKNRKLVTHLLHTKPLASTRRSSAWLGEPVAIKETTVANFRRQSGSNLMIVGQNDEAAMGMLLTAVLSLSVQYASERVLFNIIDCGSIDTPHAHCLKYLSDMLPHVIKYGRKRYLPEMIYATAQEVEQRLVNEEESIEKKPTIYLIIYGLQRARDLEENDSYGGGFSFDMSNEMPKPSSPGKVFPKILRDGAEVGIHTLVWCDTLTNLHRLLSRQILRAFDMRVVFQMSSEDSMMLIDSPVASKLGQHRALLYSEEDGQLEKFRPFAIPNERWLQKVGEKLNIK</sequence>
<dbReference type="GO" id="GO:0005524">
    <property type="term" value="F:ATP binding"/>
    <property type="evidence" value="ECO:0007669"/>
    <property type="project" value="UniProtKB-UniRule"/>
</dbReference>
<evidence type="ECO:0000259" key="5">
    <source>
        <dbReference type="PROSITE" id="PS50901"/>
    </source>
</evidence>
<dbReference type="PROSITE" id="PS50901">
    <property type="entry name" value="FTSK"/>
    <property type="match status" value="1"/>
</dbReference>
<evidence type="ECO:0000256" key="3">
    <source>
        <dbReference type="PROSITE-ProRule" id="PRU00289"/>
    </source>
</evidence>
<keyword evidence="7" id="KW-1185">Reference proteome</keyword>
<evidence type="ECO:0000256" key="1">
    <source>
        <dbReference type="ARBA" id="ARBA00022741"/>
    </source>
</evidence>
<accession>A0A081C4U7</accession>
<gene>
    <name evidence="6" type="ORF">U27_06587</name>
</gene>
<dbReference type="GO" id="GO:0051301">
    <property type="term" value="P:cell division"/>
    <property type="evidence" value="ECO:0007669"/>
    <property type="project" value="UniProtKB-KW"/>
</dbReference>
<dbReference type="Proteomes" id="UP000030661">
    <property type="component" value="Unassembled WGS sequence"/>
</dbReference>
<evidence type="ECO:0000313" key="6">
    <source>
        <dbReference type="EMBL" id="GAK59602.1"/>
    </source>
</evidence>
<dbReference type="eggNOG" id="COG2819">
    <property type="taxonomic scope" value="Bacteria"/>
</dbReference>
<protein>
    <submittedName>
        <fullName evidence="6">Cell division protein FtsK/SpoIIIE</fullName>
    </submittedName>
</protein>
<dbReference type="InterPro" id="IPR050206">
    <property type="entry name" value="FtsK/SpoIIIE/SftA"/>
</dbReference>
<keyword evidence="1 3" id="KW-0547">Nucleotide-binding</keyword>
<proteinExistence type="predicted"/>
<feature type="coiled-coil region" evidence="4">
    <location>
        <begin position="41"/>
        <end position="68"/>
    </location>
</feature>
<name>A0A081C4U7_VECG1</name>
<evidence type="ECO:0000256" key="4">
    <source>
        <dbReference type="SAM" id="Coils"/>
    </source>
</evidence>
<dbReference type="HOGENOM" id="CLU_005880_0_0_0"/>
<dbReference type="Gene3D" id="3.40.50.300">
    <property type="entry name" value="P-loop containing nucleotide triphosphate hydrolases"/>
    <property type="match status" value="3"/>
</dbReference>
<organism evidence="6">
    <name type="scientific">Vecturithrix granuli</name>
    <dbReference type="NCBI Taxonomy" id="1499967"/>
    <lineage>
        <taxon>Bacteria</taxon>
        <taxon>Candidatus Moduliflexota</taxon>
        <taxon>Candidatus Vecturitrichia</taxon>
        <taxon>Candidatus Vecturitrichales</taxon>
        <taxon>Candidatus Vecturitrichaceae</taxon>
        <taxon>Candidatus Vecturithrix</taxon>
    </lineage>
</organism>
<keyword evidence="2 3" id="KW-0067">ATP-binding</keyword>
<dbReference type="InterPro" id="IPR002543">
    <property type="entry name" value="FtsK_dom"/>
</dbReference>
<evidence type="ECO:0000313" key="7">
    <source>
        <dbReference type="Proteomes" id="UP000030661"/>
    </source>
</evidence>
<feature type="domain" description="FtsK" evidence="5">
    <location>
        <begin position="537"/>
        <end position="734"/>
    </location>
</feature>
<dbReference type="STRING" id="1499967.U27_06587"/>
<keyword evidence="6" id="KW-0132">Cell division</keyword>
<dbReference type="AlphaFoldDB" id="A0A081C4U7"/>
<keyword evidence="4" id="KW-0175">Coiled coil</keyword>
<evidence type="ECO:0000256" key="2">
    <source>
        <dbReference type="ARBA" id="ARBA00022840"/>
    </source>
</evidence>
<feature type="binding site" evidence="3">
    <location>
        <begin position="557"/>
        <end position="564"/>
    </location>
    <ligand>
        <name>ATP</name>
        <dbReference type="ChEBI" id="CHEBI:30616"/>
    </ligand>
</feature>